<name>A0A4P6YT16_9LACO</name>
<feature type="domain" description="Glutaredoxin" evidence="3">
    <location>
        <begin position="5"/>
        <end position="55"/>
    </location>
</feature>
<dbReference type="GO" id="GO:0045454">
    <property type="term" value="P:cell redox homeostasis"/>
    <property type="evidence" value="ECO:0007669"/>
    <property type="project" value="InterPro"/>
</dbReference>
<dbReference type="RefSeq" id="WP_133362889.1">
    <property type="nucleotide sequence ID" value="NZ_CP037940.1"/>
</dbReference>
<proteinExistence type="predicted"/>
<evidence type="ECO:0000256" key="1">
    <source>
        <dbReference type="ARBA" id="ARBA00002292"/>
    </source>
</evidence>
<evidence type="ECO:0000259" key="3">
    <source>
        <dbReference type="Pfam" id="PF00462"/>
    </source>
</evidence>
<dbReference type="EMBL" id="CP037940">
    <property type="protein sequence ID" value="QBO35810.1"/>
    <property type="molecule type" value="Genomic_DNA"/>
</dbReference>
<dbReference type="InterPro" id="IPR011909">
    <property type="entry name" value="GlrX_NrdH"/>
</dbReference>
<dbReference type="SUPFAM" id="SSF52833">
    <property type="entry name" value="Thioredoxin-like"/>
    <property type="match status" value="1"/>
</dbReference>
<dbReference type="OrthoDB" id="9795531at2"/>
<dbReference type="Proteomes" id="UP000292886">
    <property type="component" value="Chromosome"/>
</dbReference>
<keyword evidence="5" id="KW-1185">Reference proteome</keyword>
<dbReference type="CDD" id="cd02976">
    <property type="entry name" value="NrdH"/>
    <property type="match status" value="1"/>
</dbReference>
<dbReference type="NCBIfam" id="TIGR02194">
    <property type="entry name" value="GlrX_NrdH"/>
    <property type="match status" value="1"/>
</dbReference>
<dbReference type="KEGG" id="wei:EQG49_04685"/>
<evidence type="ECO:0000313" key="5">
    <source>
        <dbReference type="Proteomes" id="UP000292886"/>
    </source>
</evidence>
<dbReference type="PROSITE" id="PS51354">
    <property type="entry name" value="GLUTAREDOXIN_2"/>
    <property type="match status" value="1"/>
</dbReference>
<gene>
    <name evidence="4" type="ORF">EQG49_04685</name>
</gene>
<evidence type="ECO:0000256" key="2">
    <source>
        <dbReference type="ARBA" id="ARBA00017945"/>
    </source>
</evidence>
<comment type="function">
    <text evidence="1">Electron transport system for the ribonucleotide reductase system NrdEF.</text>
</comment>
<organism evidence="4 5">
    <name type="scientific">Periweissella cryptocerci</name>
    <dbReference type="NCBI Taxonomy" id="2506420"/>
    <lineage>
        <taxon>Bacteria</taxon>
        <taxon>Bacillati</taxon>
        <taxon>Bacillota</taxon>
        <taxon>Bacilli</taxon>
        <taxon>Lactobacillales</taxon>
        <taxon>Lactobacillaceae</taxon>
        <taxon>Periweissella</taxon>
    </lineage>
</organism>
<protein>
    <recommendedName>
        <fullName evidence="2">Glutaredoxin-like protein NrdH</fullName>
    </recommendedName>
</protein>
<sequence length="75" mass="8438">MSKLTVFTKNNCIQCKMTKRFLSEHGIDFEEKNINENPEYIDYLKGQGFAAVPVVEGTGIETIAGFRPDVLKKLA</sequence>
<accession>A0A4P6YT16</accession>
<dbReference type="Gene3D" id="3.40.30.10">
    <property type="entry name" value="Glutaredoxin"/>
    <property type="match status" value="1"/>
</dbReference>
<dbReference type="Pfam" id="PF00462">
    <property type="entry name" value="Glutaredoxin"/>
    <property type="match status" value="1"/>
</dbReference>
<evidence type="ECO:0000313" key="4">
    <source>
        <dbReference type="EMBL" id="QBO35810.1"/>
    </source>
</evidence>
<dbReference type="InterPro" id="IPR036249">
    <property type="entry name" value="Thioredoxin-like_sf"/>
</dbReference>
<reference evidence="5" key="1">
    <citation type="submission" date="2019-03" db="EMBL/GenBank/DDBJ databases">
        <title>Weissella sp. 26KH-42 Genome sequencing.</title>
        <authorList>
            <person name="Heo J."/>
            <person name="Kim S.-J."/>
            <person name="Kim J.-S."/>
            <person name="Hong S.-B."/>
            <person name="Kwon S.-W."/>
        </authorList>
    </citation>
    <scope>NUCLEOTIDE SEQUENCE [LARGE SCALE GENOMIC DNA]</scope>
    <source>
        <strain evidence="5">26KH-42</strain>
    </source>
</reference>
<dbReference type="InterPro" id="IPR002109">
    <property type="entry name" value="Glutaredoxin"/>
</dbReference>
<dbReference type="AlphaFoldDB" id="A0A4P6YT16"/>